<dbReference type="CDD" id="cd16913">
    <property type="entry name" value="YkuD_like"/>
    <property type="match status" value="1"/>
</dbReference>
<evidence type="ECO:0000313" key="3">
    <source>
        <dbReference type="Proteomes" id="UP001146120"/>
    </source>
</evidence>
<dbReference type="EMBL" id="DAKRPA010000106">
    <property type="protein sequence ID" value="DAZ98457.1"/>
    <property type="molecule type" value="Genomic_DNA"/>
</dbReference>
<gene>
    <name evidence="2" type="ORF">N0F65_001158</name>
</gene>
<keyword evidence="3" id="KW-1185">Reference proteome</keyword>
<reference evidence="2" key="1">
    <citation type="submission" date="2022-11" db="EMBL/GenBank/DDBJ databases">
        <authorList>
            <person name="Morgan W.R."/>
            <person name="Tartar A."/>
        </authorList>
    </citation>
    <scope>NUCLEOTIDE SEQUENCE</scope>
    <source>
        <strain evidence="2">ARSEF 373</strain>
    </source>
</reference>
<dbReference type="AlphaFoldDB" id="A0AAV2YZ86"/>
<keyword evidence="1" id="KW-1133">Transmembrane helix</keyword>
<name>A0AAV2YZ86_9STRA</name>
<feature type="transmembrane region" description="Helical" evidence="1">
    <location>
        <begin position="291"/>
        <end position="310"/>
    </location>
</feature>
<dbReference type="Proteomes" id="UP001146120">
    <property type="component" value="Unassembled WGS sequence"/>
</dbReference>
<accession>A0AAV2YZ86</accession>
<evidence type="ECO:0000256" key="1">
    <source>
        <dbReference type="SAM" id="Phobius"/>
    </source>
</evidence>
<comment type="caution">
    <text evidence="2">The sequence shown here is derived from an EMBL/GenBank/DDBJ whole genome shotgun (WGS) entry which is preliminary data.</text>
</comment>
<keyword evidence="1" id="KW-0812">Transmembrane</keyword>
<sequence length="428" mass="47279">MAGTRPRVGVMYTAQSSVTREGEYLARYVALCMAAGGLCARVDVVAMPHGAATGAGIDRQREQEMPQQNPSALRSDGVVVDRKRLKDKYGETMDVGVLSDCHVWVLCLDVEATAAAVTVLQKRTRKVSTKNKRVIVSLQNGDRKIQDLESSFADCIVLNGGVGFHVVPNKHDVLYPMVHGCYFIERLSNDKVKALYVLDLFESTGIQALSRRNVHSLKWGISLLRIFYYINALTDQTVIESLRDRSCRLVFLQGLHEVYSLLEVIMAPVAADQSRKKQLGAPSWEPDTIGATYMSVYALMLVLPLPNWIFNSFVLRFLDVGLASNAKAQSMIKRDVEANLRTTFSTDYHDFFALAAGRNTTLPTLEFLKATLATVYSNQRGVPALRGDVMLAKVGVTAAAKAHARTFYLKVIVTLTATALLLIFLLVL</sequence>
<evidence type="ECO:0000313" key="2">
    <source>
        <dbReference type="EMBL" id="DAZ98457.1"/>
    </source>
</evidence>
<protein>
    <submittedName>
        <fullName evidence="2">Uncharacterized protein</fullName>
    </submittedName>
</protein>
<keyword evidence="1" id="KW-0472">Membrane</keyword>
<proteinExistence type="predicted"/>
<dbReference type="GO" id="GO:0016740">
    <property type="term" value="F:transferase activity"/>
    <property type="evidence" value="ECO:0007669"/>
    <property type="project" value="InterPro"/>
</dbReference>
<dbReference type="InterPro" id="IPR005490">
    <property type="entry name" value="LD_TPept_cat_dom"/>
</dbReference>
<reference evidence="2" key="2">
    <citation type="journal article" date="2023" name="Microbiol Resour">
        <title>Decontamination and Annotation of the Draft Genome Sequence of the Oomycete Lagenidium giganteum ARSEF 373.</title>
        <authorList>
            <person name="Morgan W.R."/>
            <person name="Tartar A."/>
        </authorList>
    </citation>
    <scope>NUCLEOTIDE SEQUENCE</scope>
    <source>
        <strain evidence="2">ARSEF 373</strain>
    </source>
</reference>
<feature type="transmembrane region" description="Helical" evidence="1">
    <location>
        <begin position="407"/>
        <end position="427"/>
    </location>
</feature>
<organism evidence="2 3">
    <name type="scientific">Lagenidium giganteum</name>
    <dbReference type="NCBI Taxonomy" id="4803"/>
    <lineage>
        <taxon>Eukaryota</taxon>
        <taxon>Sar</taxon>
        <taxon>Stramenopiles</taxon>
        <taxon>Oomycota</taxon>
        <taxon>Peronosporomycetes</taxon>
        <taxon>Pythiales</taxon>
        <taxon>Pythiaceae</taxon>
    </lineage>
</organism>